<evidence type="ECO:0000256" key="1">
    <source>
        <dbReference type="SAM" id="MobiDB-lite"/>
    </source>
</evidence>
<accession>A0A1F6EH73</accession>
<dbReference type="AlphaFoldDB" id="A0A1F6EH73"/>
<organism evidence="2 3">
    <name type="scientific">Candidatus Kaiserbacteria bacterium RIFCSPLOWO2_01_FULL_53_17</name>
    <dbReference type="NCBI Taxonomy" id="1798511"/>
    <lineage>
        <taxon>Bacteria</taxon>
        <taxon>Candidatus Kaiseribacteriota</taxon>
    </lineage>
</organism>
<evidence type="ECO:0000313" key="2">
    <source>
        <dbReference type="EMBL" id="OGG72998.1"/>
    </source>
</evidence>
<feature type="region of interest" description="Disordered" evidence="1">
    <location>
        <begin position="32"/>
        <end position="59"/>
    </location>
</feature>
<gene>
    <name evidence="2" type="ORF">A3A38_01130</name>
</gene>
<evidence type="ECO:0000313" key="3">
    <source>
        <dbReference type="Proteomes" id="UP000177306"/>
    </source>
</evidence>
<dbReference type="Gene3D" id="2.40.128.200">
    <property type="match status" value="1"/>
</dbReference>
<sequence length="148" mass="15458">MRNALIVVGIGALILAGGWWYLARVNTETARNGWQPPTAPPSTKGPSEPPPTSATLEHGASISSENEANFACAQGKSIIAVFARDILALTLSDGRQITLREAESGSLAGQADIRYLNNTGAVEFRGGDGTASLIENGVTTYTNCVTPN</sequence>
<proteinExistence type="predicted"/>
<evidence type="ECO:0008006" key="4">
    <source>
        <dbReference type="Google" id="ProtNLM"/>
    </source>
</evidence>
<comment type="caution">
    <text evidence="2">The sequence shown here is derived from an EMBL/GenBank/DDBJ whole genome shotgun (WGS) entry which is preliminary data.</text>
</comment>
<dbReference type="InterPro" id="IPR036328">
    <property type="entry name" value="MliC_sf"/>
</dbReference>
<reference evidence="2 3" key="1">
    <citation type="journal article" date="2016" name="Nat. Commun.">
        <title>Thousands of microbial genomes shed light on interconnected biogeochemical processes in an aquifer system.</title>
        <authorList>
            <person name="Anantharaman K."/>
            <person name="Brown C.T."/>
            <person name="Hug L.A."/>
            <person name="Sharon I."/>
            <person name="Castelle C.J."/>
            <person name="Probst A.J."/>
            <person name="Thomas B.C."/>
            <person name="Singh A."/>
            <person name="Wilkins M.J."/>
            <person name="Karaoz U."/>
            <person name="Brodie E.L."/>
            <person name="Williams K.H."/>
            <person name="Hubbard S.S."/>
            <person name="Banfield J.F."/>
        </authorList>
    </citation>
    <scope>NUCLEOTIDE SEQUENCE [LARGE SCALE GENOMIC DNA]</scope>
</reference>
<dbReference type="Proteomes" id="UP000177306">
    <property type="component" value="Unassembled WGS sequence"/>
</dbReference>
<name>A0A1F6EH73_9BACT</name>
<dbReference type="EMBL" id="MFLY01000017">
    <property type="protein sequence ID" value="OGG72998.1"/>
    <property type="molecule type" value="Genomic_DNA"/>
</dbReference>
<protein>
    <recommendedName>
        <fullName evidence="4">C-type lysozyme inhibitor domain-containing protein</fullName>
    </recommendedName>
</protein>